<evidence type="ECO:0000256" key="4">
    <source>
        <dbReference type="ARBA" id="ARBA00022679"/>
    </source>
</evidence>
<dbReference type="GO" id="GO:0000032">
    <property type="term" value="P:cell wall mannoprotein biosynthetic process"/>
    <property type="evidence" value="ECO:0007669"/>
    <property type="project" value="TreeGrafter"/>
</dbReference>
<dbReference type="EMBL" id="KV454015">
    <property type="protein sequence ID" value="ODV94972.1"/>
    <property type="molecule type" value="Genomic_DNA"/>
</dbReference>
<dbReference type="OrthoDB" id="439943at2759"/>
<proteinExistence type="inferred from homology"/>
<reference evidence="8" key="1">
    <citation type="submission" date="2016-05" db="EMBL/GenBank/DDBJ databases">
        <title>Comparative genomics of biotechnologically important yeasts.</title>
        <authorList>
            <consortium name="DOE Joint Genome Institute"/>
            <person name="Riley R."/>
            <person name="Haridas S."/>
            <person name="Wolfe K.H."/>
            <person name="Lopes M.R."/>
            <person name="Hittinger C.T."/>
            <person name="Goker M."/>
            <person name="Salamov A."/>
            <person name="Wisecaver J."/>
            <person name="Long T.M."/>
            <person name="Aerts A.L."/>
            <person name="Barry K."/>
            <person name="Choi C."/>
            <person name="Clum A."/>
            <person name="Coughlan A.Y."/>
            <person name="Deshpande S."/>
            <person name="Douglass A.P."/>
            <person name="Hanson S.J."/>
            <person name="Klenk H.-P."/>
            <person name="Labutti K."/>
            <person name="Lapidus A."/>
            <person name="Lindquist E."/>
            <person name="Lipzen A."/>
            <person name="Meier-Kolthoff J.P."/>
            <person name="Ohm R.A."/>
            <person name="Otillar R.P."/>
            <person name="Pangilinan J."/>
            <person name="Peng Y."/>
            <person name="Rokas A."/>
            <person name="Rosa C.A."/>
            <person name="Scheuner C."/>
            <person name="Sibirny A.A."/>
            <person name="Slot J.C."/>
            <person name="Stielow J.B."/>
            <person name="Sun H."/>
            <person name="Kurtzman C.P."/>
            <person name="Blackwell M."/>
            <person name="Grigoriev I.V."/>
            <person name="Jeffries T.W."/>
        </authorList>
    </citation>
    <scope>NUCLEOTIDE SEQUENCE [LARGE SCALE GENOMIC DNA]</scope>
    <source>
        <strain evidence="8">NRRL Y-2460</strain>
    </source>
</reference>
<organism evidence="7 8">
    <name type="scientific">Pachysolen tannophilus NRRL Y-2460</name>
    <dbReference type="NCBI Taxonomy" id="669874"/>
    <lineage>
        <taxon>Eukaryota</taxon>
        <taxon>Fungi</taxon>
        <taxon>Dikarya</taxon>
        <taxon>Ascomycota</taxon>
        <taxon>Saccharomycotina</taxon>
        <taxon>Pichiomycetes</taxon>
        <taxon>Pachysolenaceae</taxon>
        <taxon>Pachysolen</taxon>
    </lineage>
</organism>
<evidence type="ECO:0000256" key="6">
    <source>
        <dbReference type="PIRSR" id="PIRSR018153-1"/>
    </source>
</evidence>
<dbReference type="AlphaFoldDB" id="A0A1E4TT88"/>
<accession>A0A1E4TT88</accession>
<dbReference type="InterPro" id="IPR002685">
    <property type="entry name" value="Glyco_trans_15"/>
</dbReference>
<dbReference type="GO" id="GO:0000026">
    <property type="term" value="F:alpha-1,2-mannosyltransferase activity"/>
    <property type="evidence" value="ECO:0007669"/>
    <property type="project" value="TreeGrafter"/>
</dbReference>
<keyword evidence="3" id="KW-0328">Glycosyltransferase</keyword>
<dbReference type="FunFam" id="3.90.550.10:FF:000051">
    <property type="entry name" value="Alpha-1,2-mannosyltransferase (Ktr4)"/>
    <property type="match status" value="1"/>
</dbReference>
<dbReference type="GO" id="GO:0016020">
    <property type="term" value="C:membrane"/>
    <property type="evidence" value="ECO:0007669"/>
    <property type="project" value="UniProtKB-SubCell"/>
</dbReference>
<gene>
    <name evidence="7" type="ORF">PACTADRAFT_50808</name>
</gene>
<evidence type="ECO:0000313" key="7">
    <source>
        <dbReference type="EMBL" id="ODV94972.1"/>
    </source>
</evidence>
<name>A0A1E4TT88_PACTA</name>
<evidence type="ECO:0000256" key="3">
    <source>
        <dbReference type="ARBA" id="ARBA00022676"/>
    </source>
</evidence>
<evidence type="ECO:0000256" key="2">
    <source>
        <dbReference type="ARBA" id="ARBA00007677"/>
    </source>
</evidence>
<evidence type="ECO:0000256" key="1">
    <source>
        <dbReference type="ARBA" id="ARBA00004606"/>
    </source>
</evidence>
<dbReference type="GO" id="GO:0006493">
    <property type="term" value="P:protein O-linked glycosylation"/>
    <property type="evidence" value="ECO:0007669"/>
    <property type="project" value="TreeGrafter"/>
</dbReference>
<dbReference type="Proteomes" id="UP000094236">
    <property type="component" value="Unassembled WGS sequence"/>
</dbReference>
<evidence type="ECO:0008006" key="9">
    <source>
        <dbReference type="Google" id="ProtNLM"/>
    </source>
</evidence>
<protein>
    <recommendedName>
        <fullName evidence="9">Glycosyltransferase family 15 protein</fullName>
    </recommendedName>
</protein>
<dbReference type="PIRSF" id="PIRSF018153">
    <property type="entry name" value="Glyco_trans_15"/>
    <property type="match status" value="1"/>
</dbReference>
<keyword evidence="5" id="KW-0735">Signal-anchor</keyword>
<dbReference type="SUPFAM" id="SSF53448">
    <property type="entry name" value="Nucleotide-diphospho-sugar transferases"/>
    <property type="match status" value="1"/>
</dbReference>
<keyword evidence="5" id="KW-0812">Transmembrane</keyword>
<dbReference type="GO" id="GO:0005794">
    <property type="term" value="C:Golgi apparatus"/>
    <property type="evidence" value="ECO:0007669"/>
    <property type="project" value="TreeGrafter"/>
</dbReference>
<dbReference type="Gene3D" id="3.90.550.10">
    <property type="entry name" value="Spore Coat Polysaccharide Biosynthesis Protein SpsA, Chain A"/>
    <property type="match status" value="1"/>
</dbReference>
<dbReference type="PANTHER" id="PTHR31121">
    <property type="entry name" value="ALPHA-1,2 MANNOSYLTRANSFERASE KTR1"/>
    <property type="match status" value="1"/>
</dbReference>
<comment type="subcellular location">
    <subcellularLocation>
        <location evidence="1">Membrane</location>
        <topology evidence="1">Single-pass type II membrane protein</topology>
    </subcellularLocation>
</comment>
<dbReference type="GO" id="GO:0006487">
    <property type="term" value="P:protein N-linked glycosylation"/>
    <property type="evidence" value="ECO:0007669"/>
    <property type="project" value="TreeGrafter"/>
</dbReference>
<dbReference type="InterPro" id="IPR029044">
    <property type="entry name" value="Nucleotide-diphossugar_trans"/>
</dbReference>
<dbReference type="STRING" id="669874.A0A1E4TT88"/>
<comment type="similarity">
    <text evidence="2">Belongs to the glycosyltransferase 15 family.</text>
</comment>
<sequence length="409" mass="48319">MLRLNSVSSRIRILVFAAFLITISYTFTSIFSSERSSLSSSSSSNSNSNSLGNIVSNAVKNNQPFGKSGVDNVVSDTSLTNSNEYQRENATFVTLCRNSDLWQMMNAIKRIEDRFNRKFKYDWVFLNNEEFSDQFKRLTSSLISGTAKYGVISSDHWSYPDFIDQEKAKKSRQEMEKKGIIYAGLESYRHMCRFNSGFFYKHPLMLPYKYYWRVEPDINIFCDVDYDLFKYMRENNKTYGFTISIYEFRATIETLWSTTKEFLSKYPKFVAQNNLMNFISDDKGNEYNLCHFWSNFEIADMDFWRSEAYEKYFQYLDNSGGFFYERWGDAPVHSIAAALFLSKDKIHFFDDVGYNHGVYSMCPIDENLRMEKKCYCDPEQDFTFRGYSCGKRYYDVMNLKKPDNWEKYT</sequence>
<dbReference type="PANTHER" id="PTHR31121:SF6">
    <property type="entry name" value="ALPHA-1,2 MANNOSYLTRANSFERASE KTR1"/>
    <property type="match status" value="1"/>
</dbReference>
<dbReference type="Pfam" id="PF01793">
    <property type="entry name" value="Glyco_transf_15"/>
    <property type="match status" value="1"/>
</dbReference>
<evidence type="ECO:0000313" key="8">
    <source>
        <dbReference type="Proteomes" id="UP000094236"/>
    </source>
</evidence>
<evidence type="ECO:0000256" key="5">
    <source>
        <dbReference type="ARBA" id="ARBA00022968"/>
    </source>
</evidence>
<keyword evidence="4" id="KW-0808">Transferase</keyword>
<feature type="active site" description="Nucleophile" evidence="6">
    <location>
        <position position="297"/>
    </location>
</feature>
<keyword evidence="8" id="KW-1185">Reference proteome</keyword>